<dbReference type="SUPFAM" id="SSF46689">
    <property type="entry name" value="Homeodomain-like"/>
    <property type="match status" value="2"/>
</dbReference>
<sequence>MSGQPPLFEVIRHRPSPRLAGLVSDMCGYRETAGLPFALCEAASLVVPLIISFGTPFRIALGPDPAAAEPRSSFAAGLYAGPVQIASDGAAECVQVDFTPLGAYRLFGGGVVELAARMVDIDDVLGHAGHALREHLGATRDWAGRFTLVEQFVADRLLHQPSPEIAHAYRRLEQQAGNLRITDLAREIGWSRKHFAHRFRAETGLGPKTIARIMRFQRACRLARTGAQRDWAALSGASGYADQAHMVREFTALAGESPAAWRRRIAQAGTLQPRSADLPDPG</sequence>
<dbReference type="InterPro" id="IPR009057">
    <property type="entry name" value="Homeodomain-like_sf"/>
</dbReference>
<feature type="domain" description="HTH araC/xylS-type" evidence="4">
    <location>
        <begin position="162"/>
        <end position="264"/>
    </location>
</feature>
<dbReference type="Proteomes" id="UP000215633">
    <property type="component" value="Unassembled WGS sequence"/>
</dbReference>
<dbReference type="InterPro" id="IPR050204">
    <property type="entry name" value="AraC_XylS_family_regulators"/>
</dbReference>
<evidence type="ECO:0000313" key="6">
    <source>
        <dbReference type="Proteomes" id="UP000215633"/>
    </source>
</evidence>
<dbReference type="InterPro" id="IPR018060">
    <property type="entry name" value="HTH_AraC"/>
</dbReference>
<dbReference type="Gene3D" id="1.10.10.60">
    <property type="entry name" value="Homeodomain-like"/>
    <property type="match status" value="1"/>
</dbReference>
<protein>
    <submittedName>
        <fullName evidence="5">AraC family transcriptional regulator</fullName>
    </submittedName>
</protein>
<dbReference type="EMBL" id="NEVT01000003">
    <property type="protein sequence ID" value="OZI79144.1"/>
    <property type="molecule type" value="Genomic_DNA"/>
</dbReference>
<reference evidence="6" key="1">
    <citation type="submission" date="2017-05" db="EMBL/GenBank/DDBJ databases">
        <title>Complete and WGS of Bordetella genogroups.</title>
        <authorList>
            <person name="Spilker T."/>
            <person name="Lipuma J."/>
        </authorList>
    </citation>
    <scope>NUCLEOTIDE SEQUENCE [LARGE SCALE GENOMIC DNA]</scope>
    <source>
        <strain evidence="6">AU8256</strain>
    </source>
</reference>
<keyword evidence="2" id="KW-0238">DNA-binding</keyword>
<evidence type="ECO:0000259" key="4">
    <source>
        <dbReference type="PROSITE" id="PS01124"/>
    </source>
</evidence>
<dbReference type="SMART" id="SM00342">
    <property type="entry name" value="HTH_ARAC"/>
    <property type="match status" value="1"/>
</dbReference>
<dbReference type="RefSeq" id="WP_094805800.1">
    <property type="nucleotide sequence ID" value="NZ_NEVT01000003.1"/>
</dbReference>
<proteinExistence type="predicted"/>
<organism evidence="5 6">
    <name type="scientific">Bordetella genomosp. 2</name>
    <dbReference type="NCBI Taxonomy" id="1983456"/>
    <lineage>
        <taxon>Bacteria</taxon>
        <taxon>Pseudomonadati</taxon>
        <taxon>Pseudomonadota</taxon>
        <taxon>Betaproteobacteria</taxon>
        <taxon>Burkholderiales</taxon>
        <taxon>Alcaligenaceae</taxon>
        <taxon>Bordetella</taxon>
    </lineage>
</organism>
<dbReference type="PANTHER" id="PTHR46796:SF15">
    <property type="entry name" value="BLL1074 PROTEIN"/>
    <property type="match status" value="1"/>
</dbReference>
<accession>A0A261VYG8</accession>
<evidence type="ECO:0000256" key="3">
    <source>
        <dbReference type="ARBA" id="ARBA00023163"/>
    </source>
</evidence>
<evidence type="ECO:0000256" key="2">
    <source>
        <dbReference type="ARBA" id="ARBA00023125"/>
    </source>
</evidence>
<keyword evidence="3" id="KW-0804">Transcription</keyword>
<dbReference type="GO" id="GO:0003700">
    <property type="term" value="F:DNA-binding transcription factor activity"/>
    <property type="evidence" value="ECO:0007669"/>
    <property type="project" value="InterPro"/>
</dbReference>
<comment type="caution">
    <text evidence="5">The sequence shown here is derived from an EMBL/GenBank/DDBJ whole genome shotgun (WGS) entry which is preliminary data.</text>
</comment>
<keyword evidence="6" id="KW-1185">Reference proteome</keyword>
<evidence type="ECO:0000313" key="5">
    <source>
        <dbReference type="EMBL" id="OZI79144.1"/>
    </source>
</evidence>
<evidence type="ECO:0000256" key="1">
    <source>
        <dbReference type="ARBA" id="ARBA00023015"/>
    </source>
</evidence>
<dbReference type="Pfam" id="PF12833">
    <property type="entry name" value="HTH_18"/>
    <property type="match status" value="1"/>
</dbReference>
<dbReference type="AlphaFoldDB" id="A0A261VYG8"/>
<gene>
    <name evidence="5" type="ORF">CAL24_04175</name>
</gene>
<name>A0A261VYG8_9BORD</name>
<dbReference type="PROSITE" id="PS01124">
    <property type="entry name" value="HTH_ARAC_FAMILY_2"/>
    <property type="match status" value="1"/>
</dbReference>
<keyword evidence="1" id="KW-0805">Transcription regulation</keyword>
<dbReference type="PANTHER" id="PTHR46796">
    <property type="entry name" value="HTH-TYPE TRANSCRIPTIONAL ACTIVATOR RHAS-RELATED"/>
    <property type="match status" value="1"/>
</dbReference>
<dbReference type="GO" id="GO:0043565">
    <property type="term" value="F:sequence-specific DNA binding"/>
    <property type="evidence" value="ECO:0007669"/>
    <property type="project" value="InterPro"/>
</dbReference>